<gene>
    <name evidence="2" type="ORF">A0O28_0081020</name>
</gene>
<evidence type="ECO:0000256" key="1">
    <source>
        <dbReference type="SAM" id="MobiDB-lite"/>
    </source>
</evidence>
<dbReference type="EMBL" id="LVVK01000015">
    <property type="protein sequence ID" value="OPB41384.1"/>
    <property type="molecule type" value="Genomic_DNA"/>
</dbReference>
<proteinExistence type="predicted"/>
<dbReference type="Proteomes" id="UP000191004">
    <property type="component" value="Unassembled WGS sequence"/>
</dbReference>
<feature type="region of interest" description="Disordered" evidence="1">
    <location>
        <begin position="421"/>
        <end position="442"/>
    </location>
</feature>
<reference evidence="2 3" key="1">
    <citation type="submission" date="2016-04" db="EMBL/GenBank/DDBJ databases">
        <title>Multiple horizontal gene transfer events from other fungi enriched the ability of the initially mycotrophic fungus Trichoderma (Ascomycota) to feed on dead plant biomass.</title>
        <authorList>
            <person name="Atanasova L."/>
            <person name="Chenthamara K."/>
            <person name="Zhang J."/>
            <person name="Grujic M."/>
            <person name="Henrissat B."/>
            <person name="Kuo A."/>
            <person name="Aertz A."/>
            <person name="Salamov A."/>
            <person name="Lipzen A."/>
            <person name="Labutti K."/>
            <person name="Barry K."/>
            <person name="Miao Y."/>
            <person name="Rahimi M.J."/>
            <person name="Shen Q."/>
            <person name="Grigoriev I.V."/>
            <person name="Kubicek C.P."/>
            <person name="Druzhinina I.S."/>
        </authorList>
    </citation>
    <scope>NUCLEOTIDE SEQUENCE [LARGE SCALE GENOMIC DNA]</scope>
    <source>
        <strain evidence="2 3">NJAU 4742</strain>
    </source>
</reference>
<comment type="caution">
    <text evidence="2">The sequence shown here is derived from an EMBL/GenBank/DDBJ whole genome shotgun (WGS) entry which is preliminary data.</text>
</comment>
<dbReference type="AlphaFoldDB" id="A0A1T3CJX1"/>
<feature type="region of interest" description="Disordered" evidence="1">
    <location>
        <begin position="1"/>
        <end position="35"/>
    </location>
</feature>
<evidence type="ECO:0000313" key="2">
    <source>
        <dbReference type="EMBL" id="OPB41384.1"/>
    </source>
</evidence>
<dbReference type="OrthoDB" id="5393654at2759"/>
<keyword evidence="3" id="KW-1185">Reference proteome</keyword>
<accession>A0A1T3CJX1</accession>
<sequence>MAYYNKRWRGRGGHQDVRPRNPLAQEEESPPPPLGELIEIINQKDLEDTSEGNLAFGITESDVVASYNWADQKTPKIIVPGRPPLWTPLEKPRALLEDNGVYFRDNNSAFFPKHPLEPAIVATMKMHPTSLHIDLVACNSTIGNLLRFVQGTLVRGVDCSFRMIVEVVGKTVHFIRRENSPTEQIMGVRGFGHAFPEAYTTWTPDVRPSKSHHRLIRYKFGGLDILLRSSADGYIEEKDTNALAVGISASAGDKDLTSLFENVSIGTSSASPAGSGNLEVVDGGQPASQQSVFDLKTRSIKLIENDTLAEELPRLWLARIPNFILAHHTRGTFNNIEIADVREDVQGWEKSHQQDLSRLSTLLHRIIATALEKEGTLLEIVKSQGGPLEIRKRLPDAGVAFSDQVKDDWLQWLGHGDDVEEADDGGKSCGDCGSDSDSDSDAGDFTACNEECGYCGKCSS</sequence>
<protein>
    <recommendedName>
        <fullName evidence="4">Geranylgeranyl pyrophosphate synthetase</fullName>
    </recommendedName>
</protein>
<organism evidence="2 3">
    <name type="scientific">Trichoderma guizhouense</name>
    <dbReference type="NCBI Taxonomy" id="1491466"/>
    <lineage>
        <taxon>Eukaryota</taxon>
        <taxon>Fungi</taxon>
        <taxon>Dikarya</taxon>
        <taxon>Ascomycota</taxon>
        <taxon>Pezizomycotina</taxon>
        <taxon>Sordariomycetes</taxon>
        <taxon>Hypocreomycetidae</taxon>
        <taxon>Hypocreales</taxon>
        <taxon>Hypocreaceae</taxon>
        <taxon>Trichoderma</taxon>
    </lineage>
</organism>
<dbReference type="PANTHER" id="PTHR35179">
    <property type="entry name" value="PROTEIN CBG02620"/>
    <property type="match status" value="1"/>
</dbReference>
<name>A0A1T3CJX1_9HYPO</name>
<dbReference type="PANTHER" id="PTHR35179:SF2">
    <property type="entry name" value="START DOMAIN-CONTAINING PROTEIN"/>
    <property type="match status" value="1"/>
</dbReference>
<feature type="compositionally biased region" description="Basic residues" evidence="1">
    <location>
        <begin position="1"/>
        <end position="12"/>
    </location>
</feature>
<evidence type="ECO:0000313" key="3">
    <source>
        <dbReference type="Proteomes" id="UP000191004"/>
    </source>
</evidence>
<evidence type="ECO:0008006" key="4">
    <source>
        <dbReference type="Google" id="ProtNLM"/>
    </source>
</evidence>